<dbReference type="Proteomes" id="UP000014254">
    <property type="component" value="Unassembled WGS sequence"/>
</dbReference>
<gene>
    <name evidence="1" type="ORF">HMPREF1544_04451</name>
</gene>
<sequence>MPHTFETMLDIGGTLPIQESLNDIHWIGEDGYLGLAWVLSDGVHDLAYVVLKGHQIKE</sequence>
<evidence type="ECO:0000313" key="1">
    <source>
        <dbReference type="EMBL" id="EPB88692.1"/>
    </source>
</evidence>
<dbReference type="InParanoid" id="S2JJL8"/>
<dbReference type="EMBL" id="KE123946">
    <property type="protein sequence ID" value="EPB88692.1"/>
    <property type="molecule type" value="Genomic_DNA"/>
</dbReference>
<organism evidence="1 2">
    <name type="scientific">Mucor circinelloides f. circinelloides (strain 1006PhL)</name>
    <name type="common">Mucormycosis agent</name>
    <name type="synonym">Calyptromyces circinelloides</name>
    <dbReference type="NCBI Taxonomy" id="1220926"/>
    <lineage>
        <taxon>Eukaryota</taxon>
        <taxon>Fungi</taxon>
        <taxon>Fungi incertae sedis</taxon>
        <taxon>Mucoromycota</taxon>
        <taxon>Mucoromycotina</taxon>
        <taxon>Mucoromycetes</taxon>
        <taxon>Mucorales</taxon>
        <taxon>Mucorineae</taxon>
        <taxon>Mucoraceae</taxon>
        <taxon>Mucor</taxon>
    </lineage>
</organism>
<name>S2JJL8_MUCC1</name>
<protein>
    <submittedName>
        <fullName evidence="1">Uncharacterized protein</fullName>
    </submittedName>
</protein>
<dbReference type="AlphaFoldDB" id="S2JJL8"/>
<dbReference type="OrthoDB" id="2228700at2759"/>
<proteinExistence type="predicted"/>
<accession>S2JJL8</accession>
<dbReference type="STRING" id="1220926.S2JJL8"/>
<evidence type="ECO:0000313" key="2">
    <source>
        <dbReference type="Proteomes" id="UP000014254"/>
    </source>
</evidence>
<dbReference type="VEuPathDB" id="FungiDB:HMPREF1544_04451"/>
<keyword evidence="2" id="KW-1185">Reference proteome</keyword>
<reference evidence="2" key="1">
    <citation type="submission" date="2013-05" db="EMBL/GenBank/DDBJ databases">
        <title>The Genome sequence of Mucor circinelloides f. circinelloides 1006PhL.</title>
        <authorList>
            <consortium name="The Broad Institute Genomics Platform"/>
            <person name="Cuomo C."/>
            <person name="Earl A."/>
            <person name="Findley K."/>
            <person name="Lee S.C."/>
            <person name="Walker B."/>
            <person name="Young S."/>
            <person name="Zeng Q."/>
            <person name="Gargeya S."/>
            <person name="Fitzgerald M."/>
            <person name="Haas B."/>
            <person name="Abouelleil A."/>
            <person name="Allen A.W."/>
            <person name="Alvarado L."/>
            <person name="Arachchi H.M."/>
            <person name="Berlin A.M."/>
            <person name="Chapman S.B."/>
            <person name="Gainer-Dewar J."/>
            <person name="Goldberg J."/>
            <person name="Griggs A."/>
            <person name="Gujja S."/>
            <person name="Hansen M."/>
            <person name="Howarth C."/>
            <person name="Imamovic A."/>
            <person name="Ireland A."/>
            <person name="Larimer J."/>
            <person name="McCowan C."/>
            <person name="Murphy C."/>
            <person name="Pearson M."/>
            <person name="Poon T.W."/>
            <person name="Priest M."/>
            <person name="Roberts A."/>
            <person name="Saif S."/>
            <person name="Shea T."/>
            <person name="Sisk P."/>
            <person name="Sykes S."/>
            <person name="Wortman J."/>
            <person name="Nusbaum C."/>
            <person name="Birren B."/>
        </authorList>
    </citation>
    <scope>NUCLEOTIDE SEQUENCE [LARGE SCALE GENOMIC DNA]</scope>
    <source>
        <strain evidence="2">1006PhL</strain>
    </source>
</reference>